<keyword evidence="4" id="KW-0732">Signal</keyword>
<gene>
    <name evidence="6" type="ORF">HNP73_001596</name>
</gene>
<feature type="domain" description="Ancillary SecYEG translocon subunit/Cell division coordinator CpoB TPR" evidence="5">
    <location>
        <begin position="266"/>
        <end position="399"/>
    </location>
</feature>
<dbReference type="Pfam" id="PF09976">
    <property type="entry name" value="TPR_21"/>
    <property type="match status" value="1"/>
</dbReference>
<evidence type="ECO:0000313" key="6">
    <source>
        <dbReference type="EMBL" id="MBB5221660.1"/>
    </source>
</evidence>
<evidence type="ECO:0000259" key="5">
    <source>
        <dbReference type="Pfam" id="PF09976"/>
    </source>
</evidence>
<dbReference type="InterPro" id="IPR018704">
    <property type="entry name" value="SecYEG/CpoB_TPR"/>
</dbReference>
<dbReference type="SMART" id="SM00028">
    <property type="entry name" value="TPR"/>
    <property type="match status" value="5"/>
</dbReference>
<evidence type="ECO:0000256" key="3">
    <source>
        <dbReference type="PROSITE-ProRule" id="PRU00339"/>
    </source>
</evidence>
<keyword evidence="2 3" id="KW-0802">TPR repeat</keyword>
<dbReference type="EMBL" id="JACHFM010000002">
    <property type="protein sequence ID" value="MBB5221660.1"/>
    <property type="molecule type" value="Genomic_DNA"/>
</dbReference>
<dbReference type="AlphaFoldDB" id="A0A840SLP2"/>
<dbReference type="SUPFAM" id="SSF48452">
    <property type="entry name" value="TPR-like"/>
    <property type="match status" value="2"/>
</dbReference>
<dbReference type="Proteomes" id="UP000549457">
    <property type="component" value="Unassembled WGS sequence"/>
</dbReference>
<feature type="signal peptide" evidence="4">
    <location>
        <begin position="1"/>
        <end position="35"/>
    </location>
</feature>
<dbReference type="PROSITE" id="PS51318">
    <property type="entry name" value="TAT"/>
    <property type="match status" value="1"/>
</dbReference>
<reference evidence="6 7" key="1">
    <citation type="submission" date="2020-08" db="EMBL/GenBank/DDBJ databases">
        <title>Genomic Encyclopedia of Type Strains, Phase IV (KMG-IV): sequencing the most valuable type-strain genomes for metagenomic binning, comparative biology and taxonomic classification.</title>
        <authorList>
            <person name="Goeker M."/>
        </authorList>
    </citation>
    <scope>NUCLEOTIDE SEQUENCE [LARGE SCALE GENOMIC DNA]</scope>
    <source>
        <strain evidence="6 7">DSM 101730</strain>
    </source>
</reference>
<sequence length="573" mass="61437">MPIQLPTLARRLALASLLGVALGATLGAAAIPARAEGVSGAYLAAMQADFRNDYTEAAAYYDEALALDPTNLRLLTNATVARVAMGDFKVAGGLADRLEAADPNNQVATLVRLGDRIAADDFDAAEAILTAAGETVNPLLGGLLAGWIEVGREDFPAAQAKFDALQGNEALLAYGQYHKALALALAGDFVSAEALMAGGDKGPLHLNRSAVVAHAQILAQLGREKDAAAMIDAAMSEGQPDAPLLDLRNRLADGEEVPFDQVTSARDGAAEVFLTLADALNAPDTQRVALVHSRLAQEIRPDLVEAHLLSAQVLEDEDQFALATEALASVPETSPWYVTTQIRRAATQRAAGDPDAGIATLEALAKGHGDMIEVESALGDALRAEEKFAEAAEAYTRAIVLAGKPRPAHWVLFYTRGISYERAGDWPKAEADFREALRLEPDQPLVLNYLGYSLVEKHESLDEALGMIEKAAKDQPNDGYITDSLGWVLYRLGRYQDAVAPMLRAVELTPDDAVINDHLGDVLWKVGRKREAEFQWRRALSFGPADDLDMDRIRKKLAEGLDKVLAAEPARDG</sequence>
<feature type="chain" id="PRO_5032891719" evidence="4">
    <location>
        <begin position="36"/>
        <end position="573"/>
    </location>
</feature>
<name>A0A840SLP2_9RHOB</name>
<proteinExistence type="predicted"/>
<keyword evidence="1" id="KW-0677">Repeat</keyword>
<dbReference type="InterPro" id="IPR051012">
    <property type="entry name" value="CellSynth/LPSAsmb/PSIAsmb"/>
</dbReference>
<dbReference type="InterPro" id="IPR019734">
    <property type="entry name" value="TPR_rpt"/>
</dbReference>
<evidence type="ECO:0000256" key="2">
    <source>
        <dbReference type="ARBA" id="ARBA00022803"/>
    </source>
</evidence>
<feature type="repeat" description="TPR" evidence="3">
    <location>
        <begin position="410"/>
        <end position="443"/>
    </location>
</feature>
<evidence type="ECO:0000256" key="4">
    <source>
        <dbReference type="SAM" id="SignalP"/>
    </source>
</evidence>
<dbReference type="InterPro" id="IPR011990">
    <property type="entry name" value="TPR-like_helical_dom_sf"/>
</dbReference>
<evidence type="ECO:0000313" key="7">
    <source>
        <dbReference type="Proteomes" id="UP000549457"/>
    </source>
</evidence>
<dbReference type="PANTHER" id="PTHR45586">
    <property type="entry name" value="TPR REPEAT-CONTAINING PROTEIN PA4667"/>
    <property type="match status" value="1"/>
</dbReference>
<dbReference type="Gene3D" id="1.25.40.10">
    <property type="entry name" value="Tetratricopeptide repeat domain"/>
    <property type="match status" value="2"/>
</dbReference>
<organism evidence="6 7">
    <name type="scientific">Amaricoccus macauensis</name>
    <dbReference type="NCBI Taxonomy" id="57001"/>
    <lineage>
        <taxon>Bacteria</taxon>
        <taxon>Pseudomonadati</taxon>
        <taxon>Pseudomonadota</taxon>
        <taxon>Alphaproteobacteria</taxon>
        <taxon>Rhodobacterales</taxon>
        <taxon>Paracoccaceae</taxon>
        <taxon>Amaricoccus</taxon>
    </lineage>
</organism>
<dbReference type="Pfam" id="PF13432">
    <property type="entry name" value="TPR_16"/>
    <property type="match status" value="1"/>
</dbReference>
<comment type="caution">
    <text evidence="6">The sequence shown here is derived from an EMBL/GenBank/DDBJ whole genome shotgun (WGS) entry which is preliminary data.</text>
</comment>
<dbReference type="PROSITE" id="PS50005">
    <property type="entry name" value="TPR"/>
    <property type="match status" value="2"/>
</dbReference>
<evidence type="ECO:0000256" key="1">
    <source>
        <dbReference type="ARBA" id="ARBA00022737"/>
    </source>
</evidence>
<dbReference type="PANTHER" id="PTHR45586:SF1">
    <property type="entry name" value="LIPOPOLYSACCHARIDE ASSEMBLY PROTEIN B"/>
    <property type="match status" value="1"/>
</dbReference>
<dbReference type="RefSeq" id="WP_184148135.1">
    <property type="nucleotide sequence ID" value="NZ_JACHFM010000002.1"/>
</dbReference>
<dbReference type="Pfam" id="PF14559">
    <property type="entry name" value="TPR_19"/>
    <property type="match status" value="1"/>
</dbReference>
<accession>A0A840SLP2</accession>
<feature type="repeat" description="TPR" evidence="3">
    <location>
        <begin position="479"/>
        <end position="512"/>
    </location>
</feature>
<keyword evidence="7" id="KW-1185">Reference proteome</keyword>
<dbReference type="InterPro" id="IPR006311">
    <property type="entry name" value="TAT_signal"/>
</dbReference>
<protein>
    <submittedName>
        <fullName evidence="6">Flp pilus assembly protein TadD</fullName>
    </submittedName>
</protein>